<accession>A0A194PTZ6</accession>
<dbReference type="AlphaFoldDB" id="A0A194PTZ6"/>
<dbReference type="EMBL" id="KQ459592">
    <property type="protein sequence ID" value="KPI96886.1"/>
    <property type="molecule type" value="Genomic_DNA"/>
</dbReference>
<sequence>MRKFRWNKWMLKVLEWRPLAGRRSVGRLPARCTDDLVKVAGLHWMWAAQDRALWQSMGQAYVQQWTSLG</sequence>
<reference evidence="1 2" key="1">
    <citation type="journal article" date="2015" name="Nat. Commun.">
        <title>Outbred genome sequencing and CRISPR/Cas9 gene editing in butterflies.</title>
        <authorList>
            <person name="Li X."/>
            <person name="Fan D."/>
            <person name="Zhang W."/>
            <person name="Liu G."/>
            <person name="Zhang L."/>
            <person name="Zhao L."/>
            <person name="Fang X."/>
            <person name="Chen L."/>
            <person name="Dong Y."/>
            <person name="Chen Y."/>
            <person name="Ding Y."/>
            <person name="Zhao R."/>
            <person name="Feng M."/>
            <person name="Zhu Y."/>
            <person name="Feng Y."/>
            <person name="Jiang X."/>
            <person name="Zhu D."/>
            <person name="Xiang H."/>
            <person name="Feng X."/>
            <person name="Li S."/>
            <person name="Wang J."/>
            <person name="Zhang G."/>
            <person name="Kronforst M.R."/>
            <person name="Wang W."/>
        </authorList>
    </citation>
    <scope>NUCLEOTIDE SEQUENCE [LARGE SCALE GENOMIC DNA]</scope>
    <source>
        <strain evidence="1">Ya'a_city_454_Px</strain>
        <tissue evidence="1">Whole body</tissue>
    </source>
</reference>
<protein>
    <submittedName>
        <fullName evidence="1">Uncharacterized protein</fullName>
    </submittedName>
</protein>
<dbReference type="Proteomes" id="UP000053268">
    <property type="component" value="Unassembled WGS sequence"/>
</dbReference>
<name>A0A194PTZ6_PAPXU</name>
<evidence type="ECO:0000313" key="1">
    <source>
        <dbReference type="EMBL" id="KPI96886.1"/>
    </source>
</evidence>
<proteinExistence type="predicted"/>
<gene>
    <name evidence="1" type="ORF">RR46_05011</name>
</gene>
<keyword evidence="2" id="KW-1185">Reference proteome</keyword>
<organism evidence="1 2">
    <name type="scientific">Papilio xuthus</name>
    <name type="common">Asian swallowtail butterfly</name>
    <dbReference type="NCBI Taxonomy" id="66420"/>
    <lineage>
        <taxon>Eukaryota</taxon>
        <taxon>Metazoa</taxon>
        <taxon>Ecdysozoa</taxon>
        <taxon>Arthropoda</taxon>
        <taxon>Hexapoda</taxon>
        <taxon>Insecta</taxon>
        <taxon>Pterygota</taxon>
        <taxon>Neoptera</taxon>
        <taxon>Endopterygota</taxon>
        <taxon>Lepidoptera</taxon>
        <taxon>Glossata</taxon>
        <taxon>Ditrysia</taxon>
        <taxon>Papilionoidea</taxon>
        <taxon>Papilionidae</taxon>
        <taxon>Papilioninae</taxon>
        <taxon>Papilio</taxon>
    </lineage>
</organism>
<evidence type="ECO:0000313" key="2">
    <source>
        <dbReference type="Proteomes" id="UP000053268"/>
    </source>
</evidence>